<evidence type="ECO:0000256" key="7">
    <source>
        <dbReference type="ARBA" id="ARBA00022989"/>
    </source>
</evidence>
<evidence type="ECO:0000256" key="9">
    <source>
        <dbReference type="SAM" id="Phobius"/>
    </source>
</evidence>
<keyword evidence="8 9" id="KW-0472">Membrane</keyword>
<evidence type="ECO:0000256" key="3">
    <source>
        <dbReference type="ARBA" id="ARBA00022475"/>
    </source>
</evidence>
<dbReference type="Proteomes" id="UP000018093">
    <property type="component" value="Unassembled WGS sequence"/>
</dbReference>
<organism evidence="10 11">
    <name type="scientific">Amedibacillus dolichus CAG:375</name>
    <dbReference type="NCBI Taxonomy" id="1263076"/>
    <lineage>
        <taxon>Bacteria</taxon>
        <taxon>Bacillati</taxon>
        <taxon>Bacillota</taxon>
        <taxon>Erysipelotrichia</taxon>
        <taxon>Erysipelotrichales</taxon>
        <taxon>Erysipelotrichaceae</taxon>
        <taxon>Amedibacillus</taxon>
    </lineage>
</organism>
<evidence type="ECO:0000256" key="8">
    <source>
        <dbReference type="ARBA" id="ARBA00023136"/>
    </source>
</evidence>
<dbReference type="InterPro" id="IPR004704">
    <property type="entry name" value="PTS_IID_man"/>
</dbReference>
<evidence type="ECO:0000256" key="4">
    <source>
        <dbReference type="ARBA" id="ARBA00022597"/>
    </source>
</evidence>
<evidence type="ECO:0000256" key="2">
    <source>
        <dbReference type="ARBA" id="ARBA00022448"/>
    </source>
</evidence>
<keyword evidence="2" id="KW-0813">Transport</keyword>
<dbReference type="AlphaFoldDB" id="R7G9T9"/>
<dbReference type="GO" id="GO:0009401">
    <property type="term" value="P:phosphoenolpyruvate-dependent sugar phosphotransferase system"/>
    <property type="evidence" value="ECO:0007669"/>
    <property type="project" value="UniProtKB-KW"/>
</dbReference>
<feature type="transmembrane region" description="Helical" evidence="9">
    <location>
        <begin position="232"/>
        <end position="249"/>
    </location>
</feature>
<reference evidence="10" key="1">
    <citation type="submission" date="2012-11" db="EMBL/GenBank/DDBJ databases">
        <title>Dependencies among metagenomic species, viruses, plasmids and units of genetic variation.</title>
        <authorList>
            <person name="Nielsen H.B."/>
            <person name="Almeida M."/>
            <person name="Juncker A.S."/>
            <person name="Rasmussen S."/>
            <person name="Li J."/>
            <person name="Sunagawa S."/>
            <person name="Plichta D."/>
            <person name="Gautier L."/>
            <person name="Le Chatelier E."/>
            <person name="Peletier E."/>
            <person name="Bonde I."/>
            <person name="Nielsen T."/>
            <person name="Manichanh C."/>
            <person name="Arumugam M."/>
            <person name="Batto J."/>
            <person name="Santos M.B.Q.D."/>
            <person name="Blom N."/>
            <person name="Borruel N."/>
            <person name="Burgdorf K.S."/>
            <person name="Boumezbeur F."/>
            <person name="Casellas F."/>
            <person name="Dore J."/>
            <person name="Guarner F."/>
            <person name="Hansen T."/>
            <person name="Hildebrand F."/>
            <person name="Kaas R.S."/>
            <person name="Kennedy S."/>
            <person name="Kristiansen K."/>
            <person name="Kultima J.R."/>
            <person name="Leonard P."/>
            <person name="Levenez F."/>
            <person name="Lund O."/>
            <person name="Moumen B."/>
            <person name="Le Paslier D."/>
            <person name="Pons N."/>
            <person name="Pedersen O."/>
            <person name="Prifti E."/>
            <person name="Qin J."/>
            <person name="Raes J."/>
            <person name="Tap J."/>
            <person name="Tims S."/>
            <person name="Ussery D.W."/>
            <person name="Yamada T."/>
            <person name="MetaHit consortium"/>
            <person name="Renault P."/>
            <person name="Sicheritz-Ponten T."/>
            <person name="Bork P."/>
            <person name="Wang J."/>
            <person name="Brunak S."/>
            <person name="Ehrlich S.D."/>
        </authorList>
    </citation>
    <scope>NUCLEOTIDE SEQUENCE [LARGE SCALE GENOMIC DNA]</scope>
</reference>
<comment type="caution">
    <text evidence="10">The sequence shown here is derived from an EMBL/GenBank/DDBJ whole genome shotgun (WGS) entry which is preliminary data.</text>
</comment>
<dbReference type="PANTHER" id="PTHR32502:SF5">
    <property type="entry name" value="N-ACETYLGALACTOSAMINE PERMEASE IID COMPONENT-RELATED"/>
    <property type="match status" value="1"/>
</dbReference>
<feature type="transmembrane region" description="Helical" evidence="9">
    <location>
        <begin position="184"/>
        <end position="207"/>
    </location>
</feature>
<keyword evidence="6 9" id="KW-0812">Transmembrane</keyword>
<dbReference type="GO" id="GO:0005886">
    <property type="term" value="C:plasma membrane"/>
    <property type="evidence" value="ECO:0007669"/>
    <property type="project" value="UniProtKB-SubCell"/>
</dbReference>
<dbReference type="Pfam" id="PF03613">
    <property type="entry name" value="EIID-AGA"/>
    <property type="match status" value="1"/>
</dbReference>
<protein>
    <recommendedName>
        <fullName evidence="12">PTS system mannose/fructose/sorbose family IID component</fullName>
    </recommendedName>
</protein>
<evidence type="ECO:0000256" key="1">
    <source>
        <dbReference type="ARBA" id="ARBA00004651"/>
    </source>
</evidence>
<evidence type="ECO:0000256" key="5">
    <source>
        <dbReference type="ARBA" id="ARBA00022683"/>
    </source>
</evidence>
<dbReference type="InterPro" id="IPR050303">
    <property type="entry name" value="GatZ_KbaZ_carbometab"/>
</dbReference>
<sequence>MDENKNKGVHLSKQDINKVFFRWWLTTELSNSYDRLQGLAFANALQPALKKLYRDDEAAFKEALTRHMEFYNSEGITGSMIHGIALSMEEEKANGAELPGQVITGLKTGLMGPIAGIGDTLIHGTLKPILLALACTLAMEGNVLGAFIPFLITIICIGVGLACIKFGYKLGKESVMKMMKSGMISNIITGASIMGLFMMGALSSTYVKVATPLKFTIENANPIVVQDILDQIVKGALPLAAIMFIYWYFTHKGANYNKVIFGLIIFSLIAAFFGILG</sequence>
<dbReference type="EMBL" id="CBIN010000278">
    <property type="protein sequence ID" value="CDE23563.1"/>
    <property type="molecule type" value="Genomic_DNA"/>
</dbReference>
<feature type="transmembrane region" description="Helical" evidence="9">
    <location>
        <begin position="256"/>
        <end position="276"/>
    </location>
</feature>
<feature type="transmembrane region" description="Helical" evidence="9">
    <location>
        <begin position="143"/>
        <end position="164"/>
    </location>
</feature>
<keyword evidence="4" id="KW-0762">Sugar transport</keyword>
<evidence type="ECO:0000256" key="6">
    <source>
        <dbReference type="ARBA" id="ARBA00022692"/>
    </source>
</evidence>
<evidence type="ECO:0008006" key="12">
    <source>
        <dbReference type="Google" id="ProtNLM"/>
    </source>
</evidence>
<dbReference type="PROSITE" id="PS51108">
    <property type="entry name" value="PTS_EIID"/>
    <property type="match status" value="1"/>
</dbReference>
<comment type="subcellular location">
    <subcellularLocation>
        <location evidence="1">Cell membrane</location>
        <topology evidence="1">Multi-pass membrane protein</topology>
    </subcellularLocation>
</comment>
<name>R7G9T9_9FIRM</name>
<dbReference type="PANTHER" id="PTHR32502">
    <property type="entry name" value="N-ACETYLGALACTOSAMINE PERMEASE II COMPONENT-RELATED"/>
    <property type="match status" value="1"/>
</dbReference>
<gene>
    <name evidence="10" type="ORF">BN631_00215</name>
</gene>
<keyword evidence="3" id="KW-1003">Cell membrane</keyword>
<keyword evidence="5" id="KW-0598">Phosphotransferase system</keyword>
<keyword evidence="7 9" id="KW-1133">Transmembrane helix</keyword>
<proteinExistence type="predicted"/>
<accession>R7G9T9</accession>
<dbReference type="RefSeq" id="WP_022419788.1">
    <property type="nucleotide sequence ID" value="NZ_FR898528.1"/>
</dbReference>
<evidence type="ECO:0000313" key="10">
    <source>
        <dbReference type="EMBL" id="CDE23563.1"/>
    </source>
</evidence>
<evidence type="ECO:0000313" key="11">
    <source>
        <dbReference type="Proteomes" id="UP000018093"/>
    </source>
</evidence>